<dbReference type="PANTHER" id="PTHR46696:SF1">
    <property type="entry name" value="CYTOCHROME P450 YJIB-RELATED"/>
    <property type="match status" value="1"/>
</dbReference>
<dbReference type="InterPro" id="IPR001128">
    <property type="entry name" value="Cyt_P450"/>
</dbReference>
<name>A0ABW9EPK3_9BURK</name>
<sequence length="405" mass="44630">MLLTQPRTLASKTLLELLTDPADDRDALYSGLSAAAPVYRDPSGAWMVSTYRLSRAILNHPALSSRSPLVATGVLDDEAGILEMMLFQDDADHHRLRHAFAPLFSKTRLSSLRDGLRADLDALLASLPDPHRFDLMAYIAQRLPSMTICRLIGLDVAHAPELVAGSMSAIRLISAAPLRPDERREAIRRTVAFMRDLESHMPAVRELLRTAPATPAERPPQDRELTPHQLLVNVLLMFIAGYGTTMLSIGNTLRHALACPGLWQRLAGEPTLVPAAIRELMRLEPAVHLLFRYARHAVEFDGLTLAPGDAVAIVAAAANRDPAEFDMPSQVRPERAHNGLVFGAGMHGCIGVPLARMQLEVVFDTLLARMPRLTLESARNPRLQEGSFRGYRTLWLRDQAARAGK</sequence>
<dbReference type="PRINTS" id="PR00359">
    <property type="entry name" value="BP450"/>
</dbReference>
<dbReference type="PROSITE" id="PS00086">
    <property type="entry name" value="CYTOCHROME_P450"/>
    <property type="match status" value="1"/>
</dbReference>
<dbReference type="InterPro" id="IPR036396">
    <property type="entry name" value="Cyt_P450_sf"/>
</dbReference>
<evidence type="ECO:0000256" key="2">
    <source>
        <dbReference type="RuleBase" id="RU000461"/>
    </source>
</evidence>
<dbReference type="InterPro" id="IPR017972">
    <property type="entry name" value="Cyt_P450_CS"/>
</dbReference>
<dbReference type="Gene3D" id="1.10.630.10">
    <property type="entry name" value="Cytochrome P450"/>
    <property type="match status" value="1"/>
</dbReference>
<keyword evidence="2" id="KW-0560">Oxidoreductase</keyword>
<keyword evidence="4" id="KW-1185">Reference proteome</keyword>
<dbReference type="RefSeq" id="WP_408157077.1">
    <property type="nucleotide sequence ID" value="NZ_JAQQCL010000038.1"/>
</dbReference>
<comment type="caution">
    <text evidence="3">The sequence shown here is derived from an EMBL/GenBank/DDBJ whole genome shotgun (WGS) entry which is preliminary data.</text>
</comment>
<gene>
    <name evidence="3" type="ORF">PQQ73_32515</name>
</gene>
<evidence type="ECO:0000256" key="1">
    <source>
        <dbReference type="ARBA" id="ARBA00010617"/>
    </source>
</evidence>
<evidence type="ECO:0000313" key="3">
    <source>
        <dbReference type="EMBL" id="MFM0721035.1"/>
    </source>
</evidence>
<keyword evidence="2" id="KW-0503">Monooxygenase</keyword>
<dbReference type="InterPro" id="IPR002397">
    <property type="entry name" value="Cyt_P450_B"/>
</dbReference>
<accession>A0ABW9EPK3</accession>
<dbReference type="EMBL" id="JAQQCL010000038">
    <property type="protein sequence ID" value="MFM0721035.1"/>
    <property type="molecule type" value="Genomic_DNA"/>
</dbReference>
<dbReference type="Proteomes" id="UP001629392">
    <property type="component" value="Unassembled WGS sequence"/>
</dbReference>
<comment type="similarity">
    <text evidence="1 2">Belongs to the cytochrome P450 family.</text>
</comment>
<keyword evidence="2" id="KW-0349">Heme</keyword>
<dbReference type="SUPFAM" id="SSF48264">
    <property type="entry name" value="Cytochrome P450"/>
    <property type="match status" value="1"/>
</dbReference>
<dbReference type="PANTHER" id="PTHR46696">
    <property type="entry name" value="P450, PUTATIVE (EUROFUNG)-RELATED"/>
    <property type="match status" value="1"/>
</dbReference>
<organism evidence="3 4">
    <name type="scientific">Paraburkholderia strydomiana</name>
    <dbReference type="NCBI Taxonomy" id="1245417"/>
    <lineage>
        <taxon>Bacteria</taxon>
        <taxon>Pseudomonadati</taxon>
        <taxon>Pseudomonadota</taxon>
        <taxon>Betaproteobacteria</taxon>
        <taxon>Burkholderiales</taxon>
        <taxon>Burkholderiaceae</taxon>
        <taxon>Paraburkholderia</taxon>
    </lineage>
</organism>
<dbReference type="Pfam" id="PF00067">
    <property type="entry name" value="p450"/>
    <property type="match status" value="1"/>
</dbReference>
<protein>
    <submittedName>
        <fullName evidence="3">Cytochrome P450</fullName>
    </submittedName>
</protein>
<keyword evidence="2" id="KW-0479">Metal-binding</keyword>
<dbReference type="PRINTS" id="PR00385">
    <property type="entry name" value="P450"/>
</dbReference>
<keyword evidence="2" id="KW-0408">Iron</keyword>
<reference evidence="3 4" key="1">
    <citation type="journal article" date="2024" name="Chem. Sci.">
        <title>Discovery of megapolipeptins by genome mining of a Burkholderiales bacteria collection.</title>
        <authorList>
            <person name="Paulo B.S."/>
            <person name="Recchia M.J.J."/>
            <person name="Lee S."/>
            <person name="Fergusson C.H."/>
            <person name="Romanowski S.B."/>
            <person name="Hernandez A."/>
            <person name="Krull N."/>
            <person name="Liu D.Y."/>
            <person name="Cavanagh H."/>
            <person name="Bos A."/>
            <person name="Gray C.A."/>
            <person name="Murphy B.T."/>
            <person name="Linington R.G."/>
            <person name="Eustaquio A.S."/>
        </authorList>
    </citation>
    <scope>NUCLEOTIDE SEQUENCE [LARGE SCALE GENOMIC DNA]</scope>
    <source>
        <strain evidence="3 4">RL17-350-BIC-E</strain>
    </source>
</reference>
<proteinExistence type="inferred from homology"/>
<evidence type="ECO:0000313" key="4">
    <source>
        <dbReference type="Proteomes" id="UP001629392"/>
    </source>
</evidence>